<name>A0A8C6W350_NANGA</name>
<dbReference type="PANTHER" id="PTHR11394:SF81">
    <property type="entry name" value="TASTE RECEPTOR TYPE 2 MEMBER 136"/>
    <property type="match status" value="1"/>
</dbReference>
<dbReference type="Proteomes" id="UP000694381">
    <property type="component" value="Unassembled WGS sequence"/>
</dbReference>
<dbReference type="GeneTree" id="ENSGT01150000286975"/>
<dbReference type="CDD" id="cd15027">
    <property type="entry name" value="7tm_TAS2R43-like"/>
    <property type="match status" value="1"/>
</dbReference>
<proteinExistence type="inferred from homology"/>
<dbReference type="SUPFAM" id="SSF81321">
    <property type="entry name" value="Family A G protein-coupled receptor-like"/>
    <property type="match status" value="1"/>
</dbReference>
<comment type="similarity">
    <text evidence="2 12">Belongs to the G-protein coupled receptor T2R family.</text>
</comment>
<keyword evidence="6 14" id="KW-1133">Transmembrane helix</keyword>
<evidence type="ECO:0000256" key="3">
    <source>
        <dbReference type="ARBA" id="ARBA00022480"/>
    </source>
</evidence>
<feature type="transmembrane region" description="Helical" evidence="14">
    <location>
        <begin position="268"/>
        <end position="289"/>
    </location>
</feature>
<organism evidence="15 16">
    <name type="scientific">Nannospalax galili</name>
    <name type="common">Northern Israeli blind subterranean mole rat</name>
    <name type="synonym">Spalax galili</name>
    <dbReference type="NCBI Taxonomy" id="1026970"/>
    <lineage>
        <taxon>Eukaryota</taxon>
        <taxon>Metazoa</taxon>
        <taxon>Chordata</taxon>
        <taxon>Craniata</taxon>
        <taxon>Vertebrata</taxon>
        <taxon>Euteleostomi</taxon>
        <taxon>Mammalia</taxon>
        <taxon>Eutheria</taxon>
        <taxon>Euarchontoglires</taxon>
        <taxon>Glires</taxon>
        <taxon>Rodentia</taxon>
        <taxon>Myomorpha</taxon>
        <taxon>Muroidea</taxon>
        <taxon>Spalacidae</taxon>
        <taxon>Spalacinae</taxon>
        <taxon>Nannospalax</taxon>
    </lineage>
</organism>
<dbReference type="InterPro" id="IPR007960">
    <property type="entry name" value="TAS2R"/>
</dbReference>
<dbReference type="GO" id="GO:0004930">
    <property type="term" value="F:G protein-coupled receptor activity"/>
    <property type="evidence" value="ECO:0007669"/>
    <property type="project" value="UniProtKB-KW"/>
</dbReference>
<dbReference type="FunFam" id="1.20.1070.10:FF:000042">
    <property type="entry name" value="Taste receptor type 2 member 7"/>
    <property type="match status" value="1"/>
</dbReference>
<evidence type="ECO:0000256" key="14">
    <source>
        <dbReference type="SAM" id="Phobius"/>
    </source>
</evidence>
<feature type="transmembrane region" description="Helical" evidence="14">
    <location>
        <begin position="12"/>
        <end position="39"/>
    </location>
</feature>
<dbReference type="GO" id="GO:0033038">
    <property type="term" value="F:bitter taste receptor activity"/>
    <property type="evidence" value="ECO:0007669"/>
    <property type="project" value="InterPro"/>
</dbReference>
<evidence type="ECO:0000256" key="8">
    <source>
        <dbReference type="ARBA" id="ARBA00023136"/>
    </source>
</evidence>
<keyword evidence="3 13" id="KW-0919">Taste</keyword>
<feature type="transmembrane region" description="Helical" evidence="14">
    <location>
        <begin position="91"/>
        <end position="116"/>
    </location>
</feature>
<evidence type="ECO:0000256" key="6">
    <source>
        <dbReference type="ARBA" id="ARBA00022989"/>
    </source>
</evidence>
<accession>A0A8C6W350</accession>
<keyword evidence="8 13" id="KW-0472">Membrane</keyword>
<evidence type="ECO:0000313" key="16">
    <source>
        <dbReference type="Proteomes" id="UP000694381"/>
    </source>
</evidence>
<sequence>KELRNCSDMKNFISITAIITIMAEIALGTFANVFIALVNCTDYHKRKKISLADQILTALAVSRIGLLLVILTNFCSPMINPVLYAKETRCIISFIWAITHHLNTWLATVLSIFYLLKIANFSNLIFLHLKRKVKNVIIVAILANFLFMIHILMMKNICEVIKGNEHEIYLLNKTKLSNMVNLTLMSIFTLDNVIPFITSLICFLLLIYSLCKHLRTMKIYGKGTQDASTMAHTKALQTVVSFLLLFALFFLTVTVSGWNYKTSLSEPIHLICQAIGILYPSSHSFILIWGNKKLKQAFTLVMMKVKFWLREGK</sequence>
<feature type="transmembrane region" description="Helical" evidence="14">
    <location>
        <begin position="136"/>
        <end position="154"/>
    </location>
</feature>
<evidence type="ECO:0000256" key="7">
    <source>
        <dbReference type="ARBA" id="ARBA00023040"/>
    </source>
</evidence>
<dbReference type="Pfam" id="PF05296">
    <property type="entry name" value="TAS2R"/>
    <property type="match status" value="1"/>
</dbReference>
<comment type="subcellular location">
    <subcellularLocation>
        <location evidence="1 13">Membrane</location>
        <topology evidence="1 13">Multi-pass membrane protein</topology>
    </subcellularLocation>
</comment>
<dbReference type="Gene3D" id="1.20.1070.10">
    <property type="entry name" value="Rhodopsin 7-helix transmembrane proteins"/>
    <property type="match status" value="1"/>
</dbReference>
<dbReference type="OMA" id="IMISSWS"/>
<reference evidence="15" key="1">
    <citation type="submission" date="2025-08" db="UniProtKB">
        <authorList>
            <consortium name="Ensembl"/>
        </authorList>
    </citation>
    <scope>IDENTIFICATION</scope>
</reference>
<evidence type="ECO:0000256" key="12">
    <source>
        <dbReference type="RuleBase" id="RU004423"/>
    </source>
</evidence>
<protein>
    <recommendedName>
        <fullName evidence="13">Taste receptor type 2</fullName>
    </recommendedName>
</protein>
<dbReference type="PANTHER" id="PTHR11394">
    <property type="entry name" value="TASTE RECEPTOR TYPE 2"/>
    <property type="match status" value="1"/>
</dbReference>
<dbReference type="GO" id="GO:0016020">
    <property type="term" value="C:membrane"/>
    <property type="evidence" value="ECO:0007669"/>
    <property type="project" value="UniProtKB-SubCell"/>
</dbReference>
<evidence type="ECO:0000256" key="10">
    <source>
        <dbReference type="ARBA" id="ARBA00023180"/>
    </source>
</evidence>
<keyword evidence="5 13" id="KW-0812">Transmembrane</keyword>
<dbReference type="AlphaFoldDB" id="A0A8C6W350"/>
<keyword evidence="10" id="KW-0325">Glycoprotein</keyword>
<keyword evidence="16" id="KW-1185">Reference proteome</keyword>
<dbReference type="Ensembl" id="ENSNGAT00000007218.1">
    <property type="protein sequence ID" value="ENSNGAP00000004473.1"/>
    <property type="gene ID" value="ENSNGAG00000005906.1"/>
</dbReference>
<keyword evidence="9 13" id="KW-0675">Receptor</keyword>
<evidence type="ECO:0000256" key="11">
    <source>
        <dbReference type="ARBA" id="ARBA00023224"/>
    </source>
</evidence>
<evidence type="ECO:0000256" key="13">
    <source>
        <dbReference type="RuleBase" id="RU004424"/>
    </source>
</evidence>
<evidence type="ECO:0000256" key="9">
    <source>
        <dbReference type="ARBA" id="ARBA00023170"/>
    </source>
</evidence>
<keyword evidence="4 13" id="KW-0716">Sensory transduction</keyword>
<reference evidence="15" key="2">
    <citation type="submission" date="2025-09" db="UniProtKB">
        <authorList>
            <consortium name="Ensembl"/>
        </authorList>
    </citation>
    <scope>IDENTIFICATION</scope>
</reference>
<gene>
    <name evidence="15" type="primary">LOC103749990</name>
</gene>
<evidence type="ECO:0000256" key="1">
    <source>
        <dbReference type="ARBA" id="ARBA00004141"/>
    </source>
</evidence>
<evidence type="ECO:0000256" key="2">
    <source>
        <dbReference type="ARBA" id="ARBA00007376"/>
    </source>
</evidence>
<evidence type="ECO:0000313" key="15">
    <source>
        <dbReference type="Ensembl" id="ENSNGAP00000004473.1"/>
    </source>
</evidence>
<evidence type="ECO:0000256" key="4">
    <source>
        <dbReference type="ARBA" id="ARBA00022606"/>
    </source>
</evidence>
<evidence type="ECO:0000256" key="5">
    <source>
        <dbReference type="ARBA" id="ARBA00022692"/>
    </source>
</evidence>
<keyword evidence="7 13" id="KW-0297">G-protein coupled receptor</keyword>
<feature type="transmembrane region" description="Helical" evidence="14">
    <location>
        <begin position="235"/>
        <end position="256"/>
    </location>
</feature>
<feature type="transmembrane region" description="Helical" evidence="14">
    <location>
        <begin position="193"/>
        <end position="214"/>
    </location>
</feature>
<keyword evidence="11 13" id="KW-0807">Transducer</keyword>
<feature type="transmembrane region" description="Helical" evidence="14">
    <location>
        <begin position="51"/>
        <end position="71"/>
    </location>
</feature>